<dbReference type="GO" id="GO:0016787">
    <property type="term" value="F:hydrolase activity"/>
    <property type="evidence" value="ECO:0007669"/>
    <property type="project" value="UniProtKB-KW"/>
</dbReference>
<dbReference type="AlphaFoldDB" id="A0A0F7TQ31"/>
<keyword evidence="4" id="KW-1185">Reference proteome</keyword>
<evidence type="ECO:0000259" key="2">
    <source>
        <dbReference type="Pfam" id="PF20434"/>
    </source>
</evidence>
<protein>
    <recommendedName>
        <fullName evidence="2">BD-FAE-like domain-containing protein</fullName>
    </recommendedName>
</protein>
<gene>
    <name evidence="3" type="ORF">PMG11_06601</name>
</gene>
<organism evidence="3 4">
    <name type="scientific">Penicillium brasilianum</name>
    <dbReference type="NCBI Taxonomy" id="104259"/>
    <lineage>
        <taxon>Eukaryota</taxon>
        <taxon>Fungi</taxon>
        <taxon>Dikarya</taxon>
        <taxon>Ascomycota</taxon>
        <taxon>Pezizomycotina</taxon>
        <taxon>Eurotiomycetes</taxon>
        <taxon>Eurotiomycetidae</taxon>
        <taxon>Eurotiales</taxon>
        <taxon>Aspergillaceae</taxon>
        <taxon>Penicillium</taxon>
    </lineage>
</organism>
<evidence type="ECO:0000313" key="4">
    <source>
        <dbReference type="Proteomes" id="UP000042958"/>
    </source>
</evidence>
<keyword evidence="1" id="KW-0378">Hydrolase</keyword>
<dbReference type="EMBL" id="CDHK01000005">
    <property type="protein sequence ID" value="CEJ57926.1"/>
    <property type="molecule type" value="Genomic_DNA"/>
</dbReference>
<dbReference type="SUPFAM" id="SSF53474">
    <property type="entry name" value="alpha/beta-Hydrolases"/>
    <property type="match status" value="1"/>
</dbReference>
<dbReference type="STRING" id="104259.A0A0F7TQ31"/>
<accession>A0A0F7TQ31</accession>
<dbReference type="Proteomes" id="UP000042958">
    <property type="component" value="Unassembled WGS sequence"/>
</dbReference>
<reference evidence="4" key="1">
    <citation type="journal article" date="2015" name="Genome Announc.">
        <title>Draft genome sequence of the fungus Penicillium brasilianum MG11.</title>
        <authorList>
            <person name="Horn F."/>
            <person name="Linde J."/>
            <person name="Mattern D.J."/>
            <person name="Walther G."/>
            <person name="Guthke R."/>
            <person name="Brakhage A.A."/>
            <person name="Valiante V."/>
        </authorList>
    </citation>
    <scope>NUCLEOTIDE SEQUENCE [LARGE SCALE GENOMIC DNA]</scope>
    <source>
        <strain evidence="4">MG11</strain>
    </source>
</reference>
<dbReference type="Pfam" id="PF20434">
    <property type="entry name" value="BD-FAE"/>
    <property type="match status" value="1"/>
</dbReference>
<evidence type="ECO:0000256" key="1">
    <source>
        <dbReference type="ARBA" id="ARBA00022801"/>
    </source>
</evidence>
<dbReference type="InterPro" id="IPR049492">
    <property type="entry name" value="BD-FAE-like_dom"/>
</dbReference>
<name>A0A0F7TQ31_PENBI</name>
<evidence type="ECO:0000313" key="3">
    <source>
        <dbReference type="EMBL" id="CEJ57926.1"/>
    </source>
</evidence>
<dbReference type="Gene3D" id="3.40.50.1820">
    <property type="entry name" value="alpha/beta hydrolase"/>
    <property type="match status" value="1"/>
</dbReference>
<feature type="domain" description="BD-FAE-like" evidence="2">
    <location>
        <begin position="54"/>
        <end position="162"/>
    </location>
</feature>
<dbReference type="GO" id="GO:0072330">
    <property type="term" value="P:monocarboxylic acid biosynthetic process"/>
    <property type="evidence" value="ECO:0007669"/>
    <property type="project" value="UniProtKB-ARBA"/>
</dbReference>
<dbReference type="PANTHER" id="PTHR48081">
    <property type="entry name" value="AB HYDROLASE SUPERFAMILY PROTEIN C4A8.06C"/>
    <property type="match status" value="1"/>
</dbReference>
<dbReference type="InterPro" id="IPR050300">
    <property type="entry name" value="GDXG_lipolytic_enzyme"/>
</dbReference>
<dbReference type="InterPro" id="IPR029058">
    <property type="entry name" value="AB_hydrolase_fold"/>
</dbReference>
<sequence length="309" mass="34364">MEGIFAKIAKDTIKFDIGDDEYWRGLYEPLHASSYEGITTVKDEAYGPAERNRLDVYFPLNDKKEGKPVILFVHGGGFFSGGKGWSEKIWGNIGWFFAKHGYVTVLANHRLVPNVTYPGGAEDMQMAREWIFHNIAAPKYGQGSPEKVILLGHSSGGAHLAMNLYAAGDPKRTPKSPIFPPVAGLIFLSVPFWCDMRKPVRNKVFRSYYGTDDEKVWGPLSALGLFKALPGDSPLLPETANATVAFFNAYRERSVPTGTLPILQVQEKHNHITNVLSIGTTDTAQGEKLLDFMQCCLDKLDQRKQQALL</sequence>
<dbReference type="GO" id="GO:0017000">
    <property type="term" value="P:antibiotic biosynthetic process"/>
    <property type="evidence" value="ECO:0007669"/>
    <property type="project" value="UniProtKB-ARBA"/>
</dbReference>
<proteinExistence type="predicted"/>
<dbReference type="OrthoDB" id="433474at2759"/>